<protein>
    <recommendedName>
        <fullName evidence="6">HMG box domain-containing protein</fullName>
    </recommendedName>
</protein>
<feature type="compositionally biased region" description="Low complexity" evidence="5">
    <location>
        <begin position="57"/>
        <end position="76"/>
    </location>
</feature>
<feature type="domain" description="HMG box" evidence="6">
    <location>
        <begin position="222"/>
        <end position="291"/>
    </location>
</feature>
<dbReference type="SMART" id="SM00398">
    <property type="entry name" value="HMG"/>
    <property type="match status" value="2"/>
</dbReference>
<evidence type="ECO:0000313" key="8">
    <source>
        <dbReference type="Proteomes" id="UP000829364"/>
    </source>
</evidence>
<feature type="compositionally biased region" description="Basic residues" evidence="5">
    <location>
        <begin position="77"/>
        <end position="98"/>
    </location>
</feature>
<sequence>MLTSIGRAAARRTMASAPSALGATIKLAPRVAEASRPSLHGAALSVRCLSVTAWARSPAASSSSRSGSGAKKASGTKTKKKKTAAKKAAPKKPKKPKKVLTPEEKEKAEIKELKTMALLKGPALLPDSTWTIYSSENVRSDGVSLTDKIKEVAARFSGLSQYEKDRLQSTAQSNQAANKRTRQQWVESYPPEAIYMANLSRRRLARKLGKGRINLIHDDRLPKRAVTAYALFIKSRFRGATASAGSGSTAVDTFRVLSTEWKAMSEADKKPFQDMARDEIEISRAQFKEMREKAKAYWEAHEGGSASQVPSP</sequence>
<dbReference type="GeneID" id="72063593"/>
<evidence type="ECO:0000256" key="2">
    <source>
        <dbReference type="ARBA" id="ARBA00023125"/>
    </source>
</evidence>
<dbReference type="PROSITE" id="PS50118">
    <property type="entry name" value="HMG_BOX_2"/>
    <property type="match status" value="1"/>
</dbReference>
<keyword evidence="3 4" id="KW-0539">Nucleus</keyword>
<dbReference type="AlphaFoldDB" id="A0A9Q8Q9L9"/>
<dbReference type="EMBL" id="CP086354">
    <property type="protein sequence ID" value="UNI15059.1"/>
    <property type="molecule type" value="Genomic_DNA"/>
</dbReference>
<evidence type="ECO:0000259" key="6">
    <source>
        <dbReference type="PROSITE" id="PS50118"/>
    </source>
</evidence>
<dbReference type="PANTHER" id="PTHR46318">
    <property type="entry name" value="UPSTREAM BINDING TRANSCRIPTION FACTOR"/>
    <property type="match status" value="1"/>
</dbReference>
<dbReference type="Pfam" id="PF09011">
    <property type="entry name" value="HMG_box_2"/>
    <property type="match status" value="1"/>
</dbReference>
<gene>
    <name evidence="7" type="ORF">JDV02_001630</name>
</gene>
<dbReference type="GO" id="GO:0003677">
    <property type="term" value="F:DNA binding"/>
    <property type="evidence" value="ECO:0007669"/>
    <property type="project" value="UniProtKB-UniRule"/>
</dbReference>
<dbReference type="InterPro" id="IPR009071">
    <property type="entry name" value="HMG_box_dom"/>
</dbReference>
<dbReference type="Gene3D" id="1.10.30.10">
    <property type="entry name" value="High mobility group box domain"/>
    <property type="match status" value="2"/>
</dbReference>
<name>A0A9Q8Q9L9_9HYPO</name>
<accession>A0A9Q8Q9L9</accession>
<dbReference type="SUPFAM" id="SSF47095">
    <property type="entry name" value="HMG-box"/>
    <property type="match status" value="2"/>
</dbReference>
<evidence type="ECO:0000313" key="7">
    <source>
        <dbReference type="EMBL" id="UNI15059.1"/>
    </source>
</evidence>
<evidence type="ECO:0000256" key="4">
    <source>
        <dbReference type="PROSITE-ProRule" id="PRU00267"/>
    </source>
</evidence>
<dbReference type="InterPro" id="IPR051762">
    <property type="entry name" value="UBF1"/>
</dbReference>
<evidence type="ECO:0000256" key="1">
    <source>
        <dbReference type="ARBA" id="ARBA00004123"/>
    </source>
</evidence>
<comment type="subcellular location">
    <subcellularLocation>
        <location evidence="1">Nucleus</location>
    </subcellularLocation>
</comment>
<proteinExistence type="predicted"/>
<dbReference type="Proteomes" id="UP000829364">
    <property type="component" value="Chromosome 1"/>
</dbReference>
<keyword evidence="8" id="KW-1185">Reference proteome</keyword>
<dbReference type="KEGG" id="ptkz:JDV02_001630"/>
<evidence type="ECO:0000256" key="5">
    <source>
        <dbReference type="SAM" id="MobiDB-lite"/>
    </source>
</evidence>
<dbReference type="InterPro" id="IPR036910">
    <property type="entry name" value="HMG_box_dom_sf"/>
</dbReference>
<evidence type="ECO:0000256" key="3">
    <source>
        <dbReference type="ARBA" id="ARBA00023242"/>
    </source>
</evidence>
<keyword evidence="2 4" id="KW-0238">DNA-binding</keyword>
<dbReference type="CDD" id="cd00084">
    <property type="entry name" value="HMG-box_SF"/>
    <property type="match status" value="1"/>
</dbReference>
<feature type="region of interest" description="Disordered" evidence="5">
    <location>
        <begin position="57"/>
        <end position="106"/>
    </location>
</feature>
<feature type="DNA-binding region" description="HMG box" evidence="4">
    <location>
        <begin position="222"/>
        <end position="291"/>
    </location>
</feature>
<dbReference type="GO" id="GO:0005634">
    <property type="term" value="C:nucleus"/>
    <property type="evidence" value="ECO:0007669"/>
    <property type="project" value="UniProtKB-SubCell"/>
</dbReference>
<dbReference type="OrthoDB" id="1919336at2759"/>
<organism evidence="7 8">
    <name type="scientific">Purpureocillium takamizusanense</name>
    <dbReference type="NCBI Taxonomy" id="2060973"/>
    <lineage>
        <taxon>Eukaryota</taxon>
        <taxon>Fungi</taxon>
        <taxon>Dikarya</taxon>
        <taxon>Ascomycota</taxon>
        <taxon>Pezizomycotina</taxon>
        <taxon>Sordariomycetes</taxon>
        <taxon>Hypocreomycetidae</taxon>
        <taxon>Hypocreales</taxon>
        <taxon>Ophiocordycipitaceae</taxon>
        <taxon>Purpureocillium</taxon>
    </lineage>
</organism>
<reference evidence="7" key="1">
    <citation type="submission" date="2021-11" db="EMBL/GenBank/DDBJ databases">
        <title>Purpureocillium_takamizusanense_genome.</title>
        <authorList>
            <person name="Nguyen N.-H."/>
        </authorList>
    </citation>
    <scope>NUCLEOTIDE SEQUENCE</scope>
    <source>
        <strain evidence="7">PT3</strain>
    </source>
</reference>
<dbReference type="RefSeq" id="XP_047838540.1">
    <property type="nucleotide sequence ID" value="XM_047982574.1"/>
</dbReference>